<reference evidence="2 3" key="1">
    <citation type="submission" date="2023-01" db="EMBL/GenBank/DDBJ databases">
        <title>Analysis of 21 Apiospora genomes using comparative genomics revels a genus with tremendous synthesis potential of carbohydrate active enzymes and secondary metabolites.</title>
        <authorList>
            <person name="Sorensen T."/>
        </authorList>
    </citation>
    <scope>NUCLEOTIDE SEQUENCE [LARGE SCALE GENOMIC DNA]</scope>
    <source>
        <strain evidence="2 3">CBS 33761</strain>
    </source>
</reference>
<comment type="caution">
    <text evidence="2">The sequence shown here is derived from an EMBL/GenBank/DDBJ whole genome shotgun (WGS) entry which is preliminary data.</text>
</comment>
<evidence type="ECO:0000313" key="3">
    <source>
        <dbReference type="Proteomes" id="UP001444661"/>
    </source>
</evidence>
<evidence type="ECO:0000313" key="2">
    <source>
        <dbReference type="EMBL" id="KAK8056481.1"/>
    </source>
</evidence>
<proteinExistence type="predicted"/>
<organism evidence="2 3">
    <name type="scientific">Apiospora rasikravindrae</name>
    <dbReference type="NCBI Taxonomy" id="990691"/>
    <lineage>
        <taxon>Eukaryota</taxon>
        <taxon>Fungi</taxon>
        <taxon>Dikarya</taxon>
        <taxon>Ascomycota</taxon>
        <taxon>Pezizomycotina</taxon>
        <taxon>Sordariomycetes</taxon>
        <taxon>Xylariomycetidae</taxon>
        <taxon>Amphisphaeriales</taxon>
        <taxon>Apiosporaceae</taxon>
        <taxon>Apiospora</taxon>
    </lineage>
</organism>
<dbReference type="Proteomes" id="UP001444661">
    <property type="component" value="Unassembled WGS sequence"/>
</dbReference>
<protein>
    <submittedName>
        <fullName evidence="2">Uncharacterized protein</fullName>
    </submittedName>
</protein>
<feature type="region of interest" description="Disordered" evidence="1">
    <location>
        <begin position="1"/>
        <end position="22"/>
    </location>
</feature>
<evidence type="ECO:0000256" key="1">
    <source>
        <dbReference type="SAM" id="MobiDB-lite"/>
    </source>
</evidence>
<dbReference type="EMBL" id="JAQQWK010000001">
    <property type="protein sequence ID" value="KAK8056481.1"/>
    <property type="molecule type" value="Genomic_DNA"/>
</dbReference>
<name>A0ABR1UEB4_9PEZI</name>
<gene>
    <name evidence="2" type="ORF">PG993_001708</name>
</gene>
<keyword evidence="3" id="KW-1185">Reference proteome</keyword>
<sequence length="166" mass="18287">MPGQEDEESFRSMASGSTPPGDIVRFNFTPASRNYMATSYPHLTNDALDKDEIISLQTHVDDLRRWSNVYLEGSLIHVANGHHARCLLPAAVEPSPLLTVPAERPIARLRARGPSSHDCCDFSCSEAAAELRSKKHECKSLTMEKVSNTARTFFGMDKDDEPGPTG</sequence>
<accession>A0ABR1UEB4</accession>